<feature type="transmembrane region" description="Helical" evidence="7">
    <location>
        <begin position="91"/>
        <end position="107"/>
    </location>
</feature>
<keyword evidence="9" id="KW-1185">Reference proteome</keyword>
<evidence type="ECO:0000256" key="7">
    <source>
        <dbReference type="SAM" id="Phobius"/>
    </source>
</evidence>
<comment type="subcellular location">
    <subcellularLocation>
        <location evidence="1">Endomembrane system</location>
        <topology evidence="1">Multi-pass membrane protein</topology>
    </subcellularLocation>
</comment>
<dbReference type="AlphaFoldDB" id="A0AAD8U2U6"/>
<keyword evidence="2 7" id="KW-0812">Transmembrane</keyword>
<dbReference type="PANTHER" id="PTHR31769">
    <property type="entry name" value="OS07G0462200 PROTEIN-RELATED"/>
    <property type="match status" value="1"/>
</dbReference>
<dbReference type="InterPro" id="IPR009606">
    <property type="entry name" value="DEAL/Modifying_wall_lignin1/2"/>
</dbReference>
<keyword evidence="5 7" id="KW-0472">Membrane</keyword>
<evidence type="ECO:0000256" key="3">
    <source>
        <dbReference type="ARBA" id="ARBA00022729"/>
    </source>
</evidence>
<comment type="caution">
    <text evidence="8">The sequence shown here is derived from an EMBL/GenBank/DDBJ whole genome shotgun (WGS) entry which is preliminary data.</text>
</comment>
<keyword evidence="3" id="KW-0732">Signal</keyword>
<reference evidence="8" key="1">
    <citation type="submission" date="2023-07" db="EMBL/GenBank/DDBJ databases">
        <title>A chromosome-level genome assembly of Lolium multiflorum.</title>
        <authorList>
            <person name="Chen Y."/>
            <person name="Copetti D."/>
            <person name="Kolliker R."/>
            <person name="Studer B."/>
        </authorList>
    </citation>
    <scope>NUCLEOTIDE SEQUENCE</scope>
    <source>
        <strain evidence="8">02402/16</strain>
        <tissue evidence="8">Leaf</tissue>
    </source>
</reference>
<feature type="transmembrane region" description="Helical" evidence="7">
    <location>
        <begin position="54"/>
        <end position="79"/>
    </location>
</feature>
<organism evidence="8 9">
    <name type="scientific">Lolium multiflorum</name>
    <name type="common">Italian ryegrass</name>
    <name type="synonym">Lolium perenne subsp. multiflorum</name>
    <dbReference type="NCBI Taxonomy" id="4521"/>
    <lineage>
        <taxon>Eukaryota</taxon>
        <taxon>Viridiplantae</taxon>
        <taxon>Streptophyta</taxon>
        <taxon>Embryophyta</taxon>
        <taxon>Tracheophyta</taxon>
        <taxon>Spermatophyta</taxon>
        <taxon>Magnoliopsida</taxon>
        <taxon>Liliopsida</taxon>
        <taxon>Poales</taxon>
        <taxon>Poaceae</taxon>
        <taxon>BOP clade</taxon>
        <taxon>Pooideae</taxon>
        <taxon>Poodae</taxon>
        <taxon>Poeae</taxon>
        <taxon>Poeae Chloroplast Group 2 (Poeae type)</taxon>
        <taxon>Loliodinae</taxon>
        <taxon>Loliinae</taxon>
        <taxon>Lolium</taxon>
    </lineage>
</organism>
<evidence type="ECO:0000313" key="8">
    <source>
        <dbReference type="EMBL" id="KAK1697916.1"/>
    </source>
</evidence>
<dbReference type="Proteomes" id="UP001231189">
    <property type="component" value="Unassembled WGS sequence"/>
</dbReference>
<name>A0AAD8U2U6_LOLMU</name>
<evidence type="ECO:0000256" key="2">
    <source>
        <dbReference type="ARBA" id="ARBA00022692"/>
    </source>
</evidence>
<proteinExistence type="inferred from homology"/>
<evidence type="ECO:0000313" key="9">
    <source>
        <dbReference type="Proteomes" id="UP001231189"/>
    </source>
</evidence>
<dbReference type="Pfam" id="PF06749">
    <property type="entry name" value="DUF1218"/>
    <property type="match status" value="1"/>
</dbReference>
<evidence type="ECO:0000256" key="4">
    <source>
        <dbReference type="ARBA" id="ARBA00022989"/>
    </source>
</evidence>
<accession>A0AAD8U2U6</accession>
<dbReference type="GO" id="GO:0012505">
    <property type="term" value="C:endomembrane system"/>
    <property type="evidence" value="ECO:0007669"/>
    <property type="project" value="UniProtKB-SubCell"/>
</dbReference>
<dbReference type="InterPro" id="IPR052222">
    <property type="entry name" value="DESIGUAL"/>
</dbReference>
<evidence type="ECO:0000256" key="1">
    <source>
        <dbReference type="ARBA" id="ARBA00004127"/>
    </source>
</evidence>
<dbReference type="EMBL" id="JAUUTY010000001">
    <property type="protein sequence ID" value="KAK1697916.1"/>
    <property type="molecule type" value="Genomic_DNA"/>
</dbReference>
<comment type="similarity">
    <text evidence="6">Belongs to the DESIGUAL family.</text>
</comment>
<protein>
    <submittedName>
        <fullName evidence="8">Uncharacterized protein</fullName>
    </submittedName>
</protein>
<keyword evidence="4 7" id="KW-1133">Transmembrane helix</keyword>
<evidence type="ECO:0000256" key="5">
    <source>
        <dbReference type="ARBA" id="ARBA00023136"/>
    </source>
</evidence>
<evidence type="ECO:0000256" key="6">
    <source>
        <dbReference type="ARBA" id="ARBA00029467"/>
    </source>
</evidence>
<sequence length="127" mass="13145">MAGKMDQTMIIVSGIVGSLGVLSAILGFSAEGTKLTGLDLVSAYGVCFYPQNPALALGVCAAIFLIIAQVVFAVGGGCCGCCKSRAMPSETSRIIGLVCAIVSWYVFDRMSKLQMPMHDVAGQTGTD</sequence>
<gene>
    <name evidence="8" type="ORF">QYE76_014613</name>
</gene>